<dbReference type="AlphaFoldDB" id="A0A813UY17"/>
<evidence type="ECO:0000313" key="4">
    <source>
        <dbReference type="EMBL" id="CAF3620348.1"/>
    </source>
</evidence>
<feature type="transmembrane region" description="Helical" evidence="2">
    <location>
        <begin position="660"/>
        <end position="682"/>
    </location>
</feature>
<dbReference type="Proteomes" id="UP000663829">
    <property type="component" value="Unassembled WGS sequence"/>
</dbReference>
<comment type="caution">
    <text evidence="3">The sequence shown here is derived from an EMBL/GenBank/DDBJ whole genome shotgun (WGS) entry which is preliminary data.</text>
</comment>
<name>A0A813UY17_9BILA</name>
<keyword evidence="2" id="KW-1133">Transmembrane helix</keyword>
<dbReference type="OrthoDB" id="10008142at2759"/>
<keyword evidence="2" id="KW-0812">Transmembrane</keyword>
<dbReference type="Proteomes" id="UP000681722">
    <property type="component" value="Unassembled WGS sequence"/>
</dbReference>
<evidence type="ECO:0000256" key="2">
    <source>
        <dbReference type="SAM" id="Phobius"/>
    </source>
</evidence>
<reference evidence="3" key="1">
    <citation type="submission" date="2021-02" db="EMBL/GenBank/DDBJ databases">
        <authorList>
            <person name="Nowell W R."/>
        </authorList>
    </citation>
    <scope>NUCLEOTIDE SEQUENCE</scope>
</reference>
<gene>
    <name evidence="3" type="ORF">GPM918_LOCUS5168</name>
    <name evidence="4" type="ORF">SRO942_LOCUS5168</name>
</gene>
<protein>
    <submittedName>
        <fullName evidence="3">Uncharacterized protein</fullName>
    </submittedName>
</protein>
<evidence type="ECO:0000313" key="5">
    <source>
        <dbReference type="Proteomes" id="UP000663829"/>
    </source>
</evidence>
<proteinExistence type="predicted"/>
<keyword evidence="2" id="KW-0472">Membrane</keyword>
<evidence type="ECO:0000313" key="3">
    <source>
        <dbReference type="EMBL" id="CAF0833252.1"/>
    </source>
</evidence>
<dbReference type="EMBL" id="CAJOBC010000736">
    <property type="protein sequence ID" value="CAF3620348.1"/>
    <property type="molecule type" value="Genomic_DNA"/>
</dbReference>
<feature type="transmembrane region" description="Helical" evidence="2">
    <location>
        <begin position="694"/>
        <end position="714"/>
    </location>
</feature>
<accession>A0A813UY17</accession>
<keyword evidence="5" id="KW-1185">Reference proteome</keyword>
<dbReference type="EMBL" id="CAJNOQ010000736">
    <property type="protein sequence ID" value="CAF0833252.1"/>
    <property type="molecule type" value="Genomic_DNA"/>
</dbReference>
<sequence>MSFSESGLKTDLKQTNKKTAKQKCLLNSKLTNFIKLRVRRSKIYDIKQQLNNNDVSQQVFNSRKSTLSSFQLKRLMDNISTPLKRNDILTKSNYYQFNDQKNIHHRRIRLKKFKSKQNSNIKEIDYNKLEILFDNIIKCKKSINIHRWDDFYQSKLKQSLIPIVNDKYKNKYISDIQITKKNSLSTLAKTINVVDKGKEKDDRRIDLISQKRRTEIIYSQRSRLREIKQEIGCCLIQFAKSHQVLTLIILATISKERMLIQTIGRHCSFNRQQSKLNWFWQQNPFKFGRCMKHHFKKKFKLFTRKNKLNKSIMSSSSLTGNKYKNISNMNQNMNMNTSTQDQDSIYITARPTHQLFSHRNNIQSIFSSFNRNETSLKKALSLPLNETLEKQESITTTVNIPLAPPFPLTFIKTSHSKTVQNLKSSDFNASIQATKETNYNRSITPSGTDLSLSMIIRPSKLNKIPKIIQTVPFHHAKTSLNSVHSRGAIVKPTHRYRRRQTPLTPDVLAMAKLRRPEHIKSSIVQRIEELKLASILQSTNNDSHEQQSEPSSVNRRCARNNHYSNPSPIVIDNDKQLLVTCQIKNEQERDWIKQNNEYSAELLNSTSLKINEKIFRIRSIEYLNDHTNNEQLVRFHLDKQQEEQIKSVINVHTQTTDRTMLPKCFMTISTITILIMSVWHLTESALNTLLIPSLQLLLNMTYVFILITLAIALMSGTTGSNAV</sequence>
<organism evidence="3 5">
    <name type="scientific">Didymodactylos carnosus</name>
    <dbReference type="NCBI Taxonomy" id="1234261"/>
    <lineage>
        <taxon>Eukaryota</taxon>
        <taxon>Metazoa</taxon>
        <taxon>Spiralia</taxon>
        <taxon>Gnathifera</taxon>
        <taxon>Rotifera</taxon>
        <taxon>Eurotatoria</taxon>
        <taxon>Bdelloidea</taxon>
        <taxon>Philodinida</taxon>
        <taxon>Philodinidae</taxon>
        <taxon>Didymodactylos</taxon>
    </lineage>
</organism>
<feature type="region of interest" description="Disordered" evidence="1">
    <location>
        <begin position="538"/>
        <end position="566"/>
    </location>
</feature>
<evidence type="ECO:0000256" key="1">
    <source>
        <dbReference type="SAM" id="MobiDB-lite"/>
    </source>
</evidence>